<dbReference type="EMBL" id="JAQQDR010000002">
    <property type="protein sequence ID" value="MFM0237535.1"/>
    <property type="molecule type" value="Genomic_DNA"/>
</dbReference>
<dbReference type="SUPFAM" id="SSF50346">
    <property type="entry name" value="PRC-barrel domain"/>
    <property type="match status" value="1"/>
</dbReference>
<feature type="domain" description="PRC-barrel" evidence="2">
    <location>
        <begin position="33"/>
        <end position="105"/>
    </location>
</feature>
<keyword evidence="4" id="KW-1185">Reference proteome</keyword>
<evidence type="ECO:0000313" key="4">
    <source>
        <dbReference type="Proteomes" id="UP001629274"/>
    </source>
</evidence>
<protein>
    <submittedName>
        <fullName evidence="3">PRC-barrel domain-containing protein</fullName>
    </submittedName>
</protein>
<accession>A0ABW9BCS1</accession>
<comment type="caution">
    <text evidence="3">The sequence shown here is derived from an EMBL/GenBank/DDBJ whole genome shotgun (WGS) entry which is preliminary data.</text>
</comment>
<feature type="region of interest" description="Disordered" evidence="1">
    <location>
        <begin position="155"/>
        <end position="175"/>
    </location>
</feature>
<dbReference type="Pfam" id="PF05239">
    <property type="entry name" value="PRC"/>
    <property type="match status" value="1"/>
</dbReference>
<dbReference type="PANTHER" id="PTHR36505">
    <property type="entry name" value="BLR1072 PROTEIN"/>
    <property type="match status" value="1"/>
</dbReference>
<evidence type="ECO:0000259" key="2">
    <source>
        <dbReference type="Pfam" id="PF05239"/>
    </source>
</evidence>
<evidence type="ECO:0000313" key="3">
    <source>
        <dbReference type="EMBL" id="MFM0237535.1"/>
    </source>
</evidence>
<evidence type="ECO:0000256" key="1">
    <source>
        <dbReference type="SAM" id="MobiDB-lite"/>
    </source>
</evidence>
<dbReference type="PANTHER" id="PTHR36505:SF1">
    <property type="entry name" value="BLR1072 PROTEIN"/>
    <property type="match status" value="1"/>
</dbReference>
<feature type="region of interest" description="Disordered" evidence="1">
    <location>
        <begin position="1"/>
        <end position="31"/>
    </location>
</feature>
<dbReference type="InterPro" id="IPR027275">
    <property type="entry name" value="PRC-brl_dom"/>
</dbReference>
<dbReference type="InterPro" id="IPR011033">
    <property type="entry name" value="PRC_barrel-like_sf"/>
</dbReference>
<dbReference type="Proteomes" id="UP001629274">
    <property type="component" value="Unassembled WGS sequence"/>
</dbReference>
<sequence length="175" mass="18532">MVNQTQTQAGMRQDQGARIVGKGSATADGPGPDVMAAATLDGNKVLSSDGEDIGKIKDIMLDVGSGRIAYAVLSSGGFLGIGDKLLAIPWHALTLDTGRKCFVLNMTAERVKNAPGFDKDHWPSMADQTWATSVHQYYGSEPYWGRDSTVRRDDYGVGDIPSASSDAPEAGGLKL</sequence>
<dbReference type="RefSeq" id="WP_408257638.1">
    <property type="nucleotide sequence ID" value="NZ_JAQQCK010000001.1"/>
</dbReference>
<gene>
    <name evidence="3" type="ORF">PQR03_05285</name>
</gene>
<reference evidence="3 4" key="1">
    <citation type="journal article" date="2024" name="Chem. Sci.">
        <title>Discovery of megapolipeptins by genome mining of a Burkholderiales bacteria collection.</title>
        <authorList>
            <person name="Paulo B.S."/>
            <person name="Recchia M.J.J."/>
            <person name="Lee S."/>
            <person name="Fergusson C.H."/>
            <person name="Romanowski S.B."/>
            <person name="Hernandez A."/>
            <person name="Krull N."/>
            <person name="Liu D.Y."/>
            <person name="Cavanagh H."/>
            <person name="Bos A."/>
            <person name="Gray C.A."/>
            <person name="Murphy B.T."/>
            <person name="Linington R.G."/>
            <person name="Eustaquio A.S."/>
        </authorList>
    </citation>
    <scope>NUCLEOTIDE SEQUENCE [LARGE SCALE GENOMIC DNA]</scope>
    <source>
        <strain evidence="3 4">RL17-351-BIE-A</strain>
    </source>
</reference>
<feature type="compositionally biased region" description="Polar residues" evidence="1">
    <location>
        <begin position="1"/>
        <end position="10"/>
    </location>
</feature>
<proteinExistence type="predicted"/>
<dbReference type="Gene3D" id="2.30.30.240">
    <property type="entry name" value="PRC-barrel domain"/>
    <property type="match status" value="1"/>
</dbReference>
<name>A0ABW9BCS1_9BURK</name>
<organism evidence="3 4">
    <name type="scientific">Paraburkholderia phytofirmans</name>
    <dbReference type="NCBI Taxonomy" id="261302"/>
    <lineage>
        <taxon>Bacteria</taxon>
        <taxon>Pseudomonadati</taxon>
        <taxon>Pseudomonadota</taxon>
        <taxon>Betaproteobacteria</taxon>
        <taxon>Burkholderiales</taxon>
        <taxon>Burkholderiaceae</taxon>
        <taxon>Paraburkholderia</taxon>
    </lineage>
</organism>